<evidence type="ECO:0000313" key="1">
    <source>
        <dbReference type="EMBL" id="QHS88429.1"/>
    </source>
</evidence>
<name>A0A6C0BA33_9ZZZZ</name>
<sequence length="88" mass="10289">MKVTAILLSIMLSVSALEPKLCKNCKHFIPNPRDIKFSKCSLFPNIQEEKYTLIDNIVFDIPVEYFYCSITRNYNDMCGKKGKKYEEK</sequence>
<accession>A0A6C0BA33</accession>
<dbReference type="EMBL" id="MN739096">
    <property type="protein sequence ID" value="QHS88429.1"/>
    <property type="molecule type" value="Genomic_DNA"/>
</dbReference>
<dbReference type="AlphaFoldDB" id="A0A6C0BA33"/>
<reference evidence="1" key="1">
    <citation type="journal article" date="2020" name="Nature">
        <title>Giant virus diversity and host interactions through global metagenomics.</title>
        <authorList>
            <person name="Schulz F."/>
            <person name="Roux S."/>
            <person name="Paez-Espino D."/>
            <person name="Jungbluth S."/>
            <person name="Walsh D.A."/>
            <person name="Denef V.J."/>
            <person name="McMahon K.D."/>
            <person name="Konstantinidis K.T."/>
            <person name="Eloe-Fadrosh E.A."/>
            <person name="Kyrpides N.C."/>
            <person name="Woyke T."/>
        </authorList>
    </citation>
    <scope>NUCLEOTIDE SEQUENCE</scope>
    <source>
        <strain evidence="1">GVMAG-M-3300010158-55</strain>
    </source>
</reference>
<proteinExistence type="predicted"/>
<protein>
    <submittedName>
        <fullName evidence="1">Uncharacterized protein</fullName>
    </submittedName>
</protein>
<organism evidence="1">
    <name type="scientific">viral metagenome</name>
    <dbReference type="NCBI Taxonomy" id="1070528"/>
    <lineage>
        <taxon>unclassified sequences</taxon>
        <taxon>metagenomes</taxon>
        <taxon>organismal metagenomes</taxon>
    </lineage>
</organism>